<feature type="region of interest" description="Disordered" evidence="1">
    <location>
        <begin position="44"/>
        <end position="66"/>
    </location>
</feature>
<dbReference type="EMBL" id="JBHUCX010000092">
    <property type="protein sequence ID" value="MFD1677450.1"/>
    <property type="molecule type" value="Genomic_DNA"/>
</dbReference>
<sequence length="66" mass="7400">MSDIRYVTNVIVYEDGHCEVIWDSSVSMEDCYSALKQVTQDLEAALGNRPTPPTSPKKTPTITRLK</sequence>
<comment type="caution">
    <text evidence="2">The sequence shown here is derived from an EMBL/GenBank/DDBJ whole genome shotgun (WGS) entry which is preliminary data.</text>
</comment>
<gene>
    <name evidence="2" type="ORF">ACFSB2_22575</name>
</gene>
<protein>
    <submittedName>
        <fullName evidence="2">Uncharacterized protein</fullName>
    </submittedName>
</protein>
<accession>A0ABW4JPF2</accession>
<evidence type="ECO:0000313" key="3">
    <source>
        <dbReference type="Proteomes" id="UP001597079"/>
    </source>
</evidence>
<keyword evidence="3" id="KW-1185">Reference proteome</keyword>
<dbReference type="Proteomes" id="UP001597079">
    <property type="component" value="Unassembled WGS sequence"/>
</dbReference>
<dbReference type="RefSeq" id="WP_377945344.1">
    <property type="nucleotide sequence ID" value="NZ_JBHUCX010000092.1"/>
</dbReference>
<name>A0ABW4JPF2_9BACL</name>
<evidence type="ECO:0000313" key="2">
    <source>
        <dbReference type="EMBL" id="MFD1677450.1"/>
    </source>
</evidence>
<evidence type="ECO:0000256" key="1">
    <source>
        <dbReference type="SAM" id="MobiDB-lite"/>
    </source>
</evidence>
<feature type="compositionally biased region" description="Low complexity" evidence="1">
    <location>
        <begin position="56"/>
        <end position="66"/>
    </location>
</feature>
<reference evidence="3" key="1">
    <citation type="journal article" date="2019" name="Int. J. Syst. Evol. Microbiol.">
        <title>The Global Catalogue of Microorganisms (GCM) 10K type strain sequencing project: providing services to taxonomists for standard genome sequencing and annotation.</title>
        <authorList>
            <consortium name="The Broad Institute Genomics Platform"/>
            <consortium name="The Broad Institute Genome Sequencing Center for Infectious Disease"/>
            <person name="Wu L."/>
            <person name="Ma J."/>
        </authorList>
    </citation>
    <scope>NUCLEOTIDE SEQUENCE [LARGE SCALE GENOMIC DNA]</scope>
    <source>
        <strain evidence="3">CGMCC 1.12286</strain>
    </source>
</reference>
<organism evidence="2 3">
    <name type="scientific">Alicyclobacillus fodiniaquatilis</name>
    <dbReference type="NCBI Taxonomy" id="1661150"/>
    <lineage>
        <taxon>Bacteria</taxon>
        <taxon>Bacillati</taxon>
        <taxon>Bacillota</taxon>
        <taxon>Bacilli</taxon>
        <taxon>Bacillales</taxon>
        <taxon>Alicyclobacillaceae</taxon>
        <taxon>Alicyclobacillus</taxon>
    </lineage>
</organism>
<proteinExistence type="predicted"/>